<proteinExistence type="predicted"/>
<accession>A0A7V5HNK9</accession>
<organism evidence="2">
    <name type="scientific">candidate division WOR-3 bacterium</name>
    <dbReference type="NCBI Taxonomy" id="2052148"/>
    <lineage>
        <taxon>Bacteria</taxon>
        <taxon>Bacteria division WOR-3</taxon>
    </lineage>
</organism>
<keyword evidence="1" id="KW-0812">Transmembrane</keyword>
<feature type="transmembrane region" description="Helical" evidence="1">
    <location>
        <begin position="9"/>
        <end position="29"/>
    </location>
</feature>
<evidence type="ECO:0000313" key="2">
    <source>
        <dbReference type="EMBL" id="HHF53523.1"/>
    </source>
</evidence>
<dbReference type="AlphaFoldDB" id="A0A7V5HNK9"/>
<reference evidence="2" key="1">
    <citation type="journal article" date="2020" name="mSystems">
        <title>Genome- and Community-Level Interaction Insights into Carbon Utilization and Element Cycling Functions of Hydrothermarchaeota in Hydrothermal Sediment.</title>
        <authorList>
            <person name="Zhou Z."/>
            <person name="Liu Y."/>
            <person name="Xu W."/>
            <person name="Pan J."/>
            <person name="Luo Z.H."/>
            <person name="Li M."/>
        </authorList>
    </citation>
    <scope>NUCLEOTIDE SEQUENCE [LARGE SCALE GENOMIC DNA]</scope>
    <source>
        <strain evidence="2">HyVt-96</strain>
    </source>
</reference>
<comment type="caution">
    <text evidence="2">The sequence shown here is derived from an EMBL/GenBank/DDBJ whole genome shotgun (WGS) entry which is preliminary data.</text>
</comment>
<protein>
    <submittedName>
        <fullName evidence="2">Uncharacterized protein</fullName>
    </submittedName>
</protein>
<dbReference type="Proteomes" id="UP000886050">
    <property type="component" value="Unassembled WGS sequence"/>
</dbReference>
<name>A0A7V5HNK9_UNCW3</name>
<gene>
    <name evidence="2" type="ORF">ENL43_04080</name>
</gene>
<keyword evidence="1" id="KW-0472">Membrane</keyword>
<keyword evidence="1" id="KW-1133">Transmembrane helix</keyword>
<dbReference type="EMBL" id="DRTX01000213">
    <property type="protein sequence ID" value="HHF53523.1"/>
    <property type="molecule type" value="Genomic_DNA"/>
</dbReference>
<sequence length="232" mass="25929">MRTTKDQTIFISLIVVIVSLAISLVIFFFCSRLPAKDEVNEMPPSDVVQAAVEGLRPLLESVSDEDIVNYGFSSKEELSQATVGEPFRIYTITPDKIMHYTEEIELTSLISPTSLWIFPVLCRSEVRTLLTVDFVNGEPKAVAIGSSGLARQLALVKSKWPRSDGYDYKFIRIYQANADFVLLLKNGVVKITPLDSAALILKLKKTAQGVYELYNPSEIIPKLIPIVRQALY</sequence>
<evidence type="ECO:0000256" key="1">
    <source>
        <dbReference type="SAM" id="Phobius"/>
    </source>
</evidence>